<evidence type="ECO:0000259" key="14">
    <source>
        <dbReference type="PROSITE" id="PS50035"/>
    </source>
</evidence>
<name>A0A9D9DX51_9FIRM</name>
<dbReference type="HAMAP" id="MF_01916">
    <property type="entry name" value="Cardiolipin_synth_Cls"/>
    <property type="match status" value="1"/>
</dbReference>
<keyword evidence="9 12" id="KW-0472">Membrane</keyword>
<evidence type="ECO:0000256" key="11">
    <source>
        <dbReference type="ARBA" id="ARBA00023264"/>
    </source>
</evidence>
<keyword evidence="11 12" id="KW-1208">Phospholipid metabolism</keyword>
<accession>A0A9D9DX51</accession>
<keyword evidence="7 12" id="KW-1133">Transmembrane helix</keyword>
<evidence type="ECO:0000256" key="4">
    <source>
        <dbReference type="ARBA" id="ARBA00022679"/>
    </source>
</evidence>
<keyword evidence="3 12" id="KW-0444">Lipid biosynthesis</keyword>
<dbReference type="GO" id="GO:0032049">
    <property type="term" value="P:cardiolipin biosynthetic process"/>
    <property type="evidence" value="ECO:0007669"/>
    <property type="project" value="UniProtKB-UniRule"/>
</dbReference>
<dbReference type="InterPro" id="IPR027379">
    <property type="entry name" value="CLS_N"/>
</dbReference>
<dbReference type="NCBIfam" id="TIGR04265">
    <property type="entry name" value="bac_cardiolipin"/>
    <property type="match status" value="1"/>
</dbReference>
<feature type="active site" evidence="12">
    <location>
        <position position="407"/>
    </location>
</feature>
<feature type="active site" evidence="12">
    <location>
        <position position="231"/>
    </location>
</feature>
<dbReference type="EMBL" id="JADIMX010000078">
    <property type="protein sequence ID" value="MBO8434488.1"/>
    <property type="molecule type" value="Genomic_DNA"/>
</dbReference>
<dbReference type="PANTHER" id="PTHR21248:SF22">
    <property type="entry name" value="PHOSPHOLIPASE D"/>
    <property type="match status" value="1"/>
</dbReference>
<sequence>MSEIFNTIYGGVGMIFTLNVILAIFMLFSERRKPASTWAWLLVLFFIPIFGFLIYLIFGRDSKREKLFSDKDKFDTEVYFDYLLKSDRYMDKVKWQQKAMENKLDVLNQRYLDSLLYLNINTGNWYTSNNEIERFTDGTAKFEALIKDIRRAKKFIHMEYYIIRNDGLGKRIVSELSKKAKEGVEVRLLYDGMGCSRLPKDFFSELTENGGRAVPFLPRLMVRINYRNHRKICVIDGKVGYIGGFNIGDEYLGIVKRYGRWRDTHIRVCGDAVDQLQIRFIMDWNFIAEDFKVELDKKYFPPKKDFDGVKMQIVSSGPDTEWKNIRNAYLKMINDAKDHVYISTPYFVPDDSILNALKVSALSGVDVRIIFPGNPDHPFVYWASMSYLGELLYAGVKCYQYQNGFTHTKYISIDGNVSSVGTANMDIRSFAVNFETNAFIFDEGVTKLLEKDFDNDLKSCFEITTAWYEKRKLMFRFKEAISRLISPIL</sequence>
<comment type="similarity">
    <text evidence="12">Belongs to the phospholipase D family. Cardiolipin synthase subfamily.</text>
</comment>
<dbReference type="Gene3D" id="3.30.870.10">
    <property type="entry name" value="Endonuclease Chain A"/>
    <property type="match status" value="2"/>
</dbReference>
<evidence type="ECO:0000256" key="1">
    <source>
        <dbReference type="ARBA" id="ARBA00004651"/>
    </source>
</evidence>
<evidence type="ECO:0000256" key="8">
    <source>
        <dbReference type="ARBA" id="ARBA00023098"/>
    </source>
</evidence>
<protein>
    <recommendedName>
        <fullName evidence="12 13">Cardiolipin synthase</fullName>
        <shortName evidence="12">CL synthase</shortName>
        <ecNumber evidence="12 13">2.7.8.-</ecNumber>
    </recommendedName>
</protein>
<dbReference type="EC" id="2.7.8.-" evidence="12 13"/>
<reference evidence="15" key="2">
    <citation type="journal article" date="2021" name="PeerJ">
        <title>Extensive microbial diversity within the chicken gut microbiome revealed by metagenomics and culture.</title>
        <authorList>
            <person name="Gilroy R."/>
            <person name="Ravi A."/>
            <person name="Getino M."/>
            <person name="Pursley I."/>
            <person name="Horton D.L."/>
            <person name="Alikhan N.F."/>
            <person name="Baker D."/>
            <person name="Gharbi K."/>
            <person name="Hall N."/>
            <person name="Watson M."/>
            <person name="Adriaenssens E.M."/>
            <person name="Foster-Nyarko E."/>
            <person name="Jarju S."/>
            <person name="Secka A."/>
            <person name="Antonio M."/>
            <person name="Oren A."/>
            <person name="Chaudhuri R.R."/>
            <person name="La Ragione R."/>
            <person name="Hildebrand F."/>
            <person name="Pallen M.J."/>
        </authorList>
    </citation>
    <scope>NUCLEOTIDE SEQUENCE</scope>
    <source>
        <strain evidence="15">F6-4510</strain>
    </source>
</reference>
<evidence type="ECO:0000313" key="16">
    <source>
        <dbReference type="Proteomes" id="UP000823611"/>
    </source>
</evidence>
<dbReference type="CDD" id="cd09112">
    <property type="entry name" value="PLDc_CLS_2"/>
    <property type="match status" value="1"/>
</dbReference>
<evidence type="ECO:0000256" key="13">
    <source>
        <dbReference type="NCBIfam" id="TIGR04265"/>
    </source>
</evidence>
<organism evidence="15 16">
    <name type="scientific">Candidatus Fimicola merdigallinarum</name>
    <dbReference type="NCBI Taxonomy" id="2840819"/>
    <lineage>
        <taxon>Bacteria</taxon>
        <taxon>Bacillati</taxon>
        <taxon>Bacillota</taxon>
        <taxon>Clostridia</taxon>
        <taxon>Lachnospirales</taxon>
        <taxon>Lachnospiraceae</taxon>
        <taxon>Lachnospiraceae incertae sedis</taxon>
        <taxon>Candidatus Fimicola</taxon>
    </lineage>
</organism>
<proteinExistence type="inferred from homology"/>
<feature type="transmembrane region" description="Helical" evidence="12">
    <location>
        <begin position="7"/>
        <end position="26"/>
    </location>
</feature>
<evidence type="ECO:0000256" key="12">
    <source>
        <dbReference type="HAMAP-Rule" id="MF_01916"/>
    </source>
</evidence>
<dbReference type="InterPro" id="IPR001736">
    <property type="entry name" value="PLipase_D/transphosphatidylase"/>
</dbReference>
<reference evidence="15" key="1">
    <citation type="submission" date="2020-10" db="EMBL/GenBank/DDBJ databases">
        <authorList>
            <person name="Gilroy R."/>
        </authorList>
    </citation>
    <scope>NUCLEOTIDE SEQUENCE</scope>
    <source>
        <strain evidence="15">F6-4510</strain>
    </source>
</reference>
<dbReference type="CDD" id="cd09110">
    <property type="entry name" value="PLDc_CLS_1"/>
    <property type="match status" value="1"/>
</dbReference>
<feature type="domain" description="PLD phosphodiesterase" evidence="14">
    <location>
        <begin position="402"/>
        <end position="429"/>
    </location>
</feature>
<comment type="function">
    <text evidence="12">Catalyzes the reversible phosphatidyl group transfer from one phosphatidylglycerol molecule to another to form cardiolipin (CL) (diphosphatidylglycerol) and glycerol.</text>
</comment>
<dbReference type="GO" id="GO:0008808">
    <property type="term" value="F:cardiolipin synthase activity"/>
    <property type="evidence" value="ECO:0007669"/>
    <property type="project" value="UniProtKB-UniRule"/>
</dbReference>
<evidence type="ECO:0000256" key="6">
    <source>
        <dbReference type="ARBA" id="ARBA00022737"/>
    </source>
</evidence>
<feature type="active site" evidence="12">
    <location>
        <position position="414"/>
    </location>
</feature>
<feature type="domain" description="PLD phosphodiesterase" evidence="14">
    <location>
        <begin position="224"/>
        <end position="251"/>
    </location>
</feature>
<evidence type="ECO:0000256" key="3">
    <source>
        <dbReference type="ARBA" id="ARBA00022516"/>
    </source>
</evidence>
<evidence type="ECO:0000256" key="7">
    <source>
        <dbReference type="ARBA" id="ARBA00022989"/>
    </source>
</evidence>
<dbReference type="PROSITE" id="PS50035">
    <property type="entry name" value="PLD"/>
    <property type="match status" value="2"/>
</dbReference>
<evidence type="ECO:0000313" key="15">
    <source>
        <dbReference type="EMBL" id="MBO8434488.1"/>
    </source>
</evidence>
<dbReference type="PANTHER" id="PTHR21248">
    <property type="entry name" value="CARDIOLIPIN SYNTHASE"/>
    <property type="match status" value="1"/>
</dbReference>
<feature type="active site" evidence="12">
    <location>
        <position position="236"/>
    </location>
</feature>
<dbReference type="InterPro" id="IPR030874">
    <property type="entry name" value="Cardiolipin_synth_Firmi"/>
</dbReference>
<dbReference type="GO" id="GO:0005886">
    <property type="term" value="C:plasma membrane"/>
    <property type="evidence" value="ECO:0007669"/>
    <property type="project" value="UniProtKB-SubCell"/>
</dbReference>
<feature type="active site" evidence="12">
    <location>
        <position position="409"/>
    </location>
</feature>
<dbReference type="InterPro" id="IPR025202">
    <property type="entry name" value="PLD-like_dom"/>
</dbReference>
<comment type="caution">
    <text evidence="15">The sequence shown here is derived from an EMBL/GenBank/DDBJ whole genome shotgun (WGS) entry which is preliminary data.</text>
</comment>
<keyword evidence="4 12" id="KW-0808">Transferase</keyword>
<evidence type="ECO:0000256" key="10">
    <source>
        <dbReference type="ARBA" id="ARBA00023209"/>
    </source>
</evidence>
<dbReference type="AlphaFoldDB" id="A0A9D9DX51"/>
<dbReference type="InterPro" id="IPR022924">
    <property type="entry name" value="Cardiolipin_synthase"/>
</dbReference>
<dbReference type="Proteomes" id="UP000823611">
    <property type="component" value="Unassembled WGS sequence"/>
</dbReference>
<dbReference type="Pfam" id="PF13091">
    <property type="entry name" value="PLDc_2"/>
    <property type="match status" value="2"/>
</dbReference>
<feature type="active site" evidence="12">
    <location>
        <position position="229"/>
    </location>
</feature>
<evidence type="ECO:0000256" key="5">
    <source>
        <dbReference type="ARBA" id="ARBA00022692"/>
    </source>
</evidence>
<gene>
    <name evidence="15" type="primary">cls</name>
    <name evidence="15" type="ORF">IAC55_04100</name>
</gene>
<keyword evidence="10 12" id="KW-0594">Phospholipid biosynthesis</keyword>
<keyword evidence="6" id="KW-0677">Repeat</keyword>
<dbReference type="SUPFAM" id="SSF56024">
    <property type="entry name" value="Phospholipase D/nuclease"/>
    <property type="match status" value="2"/>
</dbReference>
<dbReference type="FunFam" id="3.30.870.10:FF:000014">
    <property type="entry name" value="Cardiolipin synthase"/>
    <property type="match status" value="1"/>
</dbReference>
<comment type="catalytic activity">
    <reaction evidence="12">
        <text>2 a 1,2-diacyl-sn-glycero-3-phospho-(1'-sn-glycerol) = a cardiolipin + glycerol</text>
        <dbReference type="Rhea" id="RHEA:31451"/>
        <dbReference type="ChEBI" id="CHEBI:17754"/>
        <dbReference type="ChEBI" id="CHEBI:62237"/>
        <dbReference type="ChEBI" id="CHEBI:64716"/>
    </reaction>
</comment>
<keyword evidence="5 12" id="KW-0812">Transmembrane</keyword>
<comment type="subcellular location">
    <subcellularLocation>
        <location evidence="1 12">Cell membrane</location>
        <topology evidence="1 12">Multi-pass membrane protein</topology>
    </subcellularLocation>
</comment>
<evidence type="ECO:0000256" key="9">
    <source>
        <dbReference type="ARBA" id="ARBA00023136"/>
    </source>
</evidence>
<evidence type="ECO:0000256" key="2">
    <source>
        <dbReference type="ARBA" id="ARBA00022475"/>
    </source>
</evidence>
<keyword evidence="8 12" id="KW-0443">Lipid metabolism</keyword>
<dbReference type="Pfam" id="PF13396">
    <property type="entry name" value="PLDc_N"/>
    <property type="match status" value="1"/>
</dbReference>
<feature type="transmembrane region" description="Helical" evidence="12">
    <location>
        <begin position="38"/>
        <end position="58"/>
    </location>
</feature>
<dbReference type="SMART" id="SM00155">
    <property type="entry name" value="PLDc"/>
    <property type="match status" value="2"/>
</dbReference>
<keyword evidence="2 12" id="KW-1003">Cell membrane</keyword>